<evidence type="ECO:0000313" key="11">
    <source>
        <dbReference type="Proteomes" id="UP000177932"/>
    </source>
</evidence>
<evidence type="ECO:0000256" key="4">
    <source>
        <dbReference type="ARBA" id="ARBA00022801"/>
    </source>
</evidence>
<evidence type="ECO:0000259" key="8">
    <source>
        <dbReference type="PROSITE" id="PS51710"/>
    </source>
</evidence>
<keyword evidence="2 7" id="KW-0963">Cytoplasm</keyword>
<feature type="binding site" evidence="7">
    <location>
        <begin position="303"/>
        <end position="305"/>
    </location>
    <ligand>
        <name>GTP</name>
        <dbReference type="ChEBI" id="CHEBI:37565"/>
    </ligand>
</feature>
<sequence length="326" mass="35688">MAFVDELKIFVKAGDGGNGVARWRHEKNMNLGGPSGGNGGNGADVYVRAVRDTHLLARYRAKREFRGESGVDGKGRSLYGKDGDTMEILLPVGSIITNLKTRKKIFLRKENERVLILLGGKGGRGNESFKSSRIPSPKKWTPGKPGEEAEFFIEVELIADIGLVGLPNAGKSSLLNELTRANAKTGNYPFTTLEPNLGDCFGYIIADIPGLIEGSSGGKGLGHKFLRHIKRTKILAHLISLENEDPAVAYNTVRKELGDFDPELLRKKEIVLLTKTDIFNNKEMIRAAVRKMKKIAPSVIALSIYDDAAIKEVREMLIGMANEKSA</sequence>
<feature type="domain" description="Obg" evidence="9">
    <location>
        <begin position="1"/>
        <end position="158"/>
    </location>
</feature>
<dbReference type="NCBIfam" id="NF008956">
    <property type="entry name" value="PRK12299.1"/>
    <property type="match status" value="1"/>
</dbReference>
<comment type="function">
    <text evidence="7">An essential GTPase which binds GTP, GDP and possibly (p)ppGpp with moderate affinity, with high nucleotide exchange rates and a fairly low GTP hydrolysis rate. Plays a role in control of the cell cycle, stress response, ribosome biogenesis and in those bacteria that undergo differentiation, in morphogenesis control.</text>
</comment>
<feature type="domain" description="OBG-type G" evidence="8">
    <location>
        <begin position="159"/>
        <end position="322"/>
    </location>
</feature>
<feature type="binding site" evidence="7">
    <location>
        <begin position="207"/>
        <end position="210"/>
    </location>
    <ligand>
        <name>GTP</name>
        <dbReference type="ChEBI" id="CHEBI:37565"/>
    </ligand>
</feature>
<keyword evidence="6 7" id="KW-0342">GTP-binding</keyword>
<dbReference type="Proteomes" id="UP000177932">
    <property type="component" value="Unassembled WGS sequence"/>
</dbReference>
<name>A0A1G2H7I2_9BACT</name>
<dbReference type="Pfam" id="PF01018">
    <property type="entry name" value="GTP1_OBG"/>
    <property type="match status" value="1"/>
</dbReference>
<dbReference type="InterPro" id="IPR006073">
    <property type="entry name" value="GTP-bd"/>
</dbReference>
<keyword evidence="5 7" id="KW-0460">Magnesium</keyword>
<evidence type="ECO:0000256" key="1">
    <source>
        <dbReference type="ARBA" id="ARBA00007699"/>
    </source>
</evidence>
<feature type="binding site" evidence="7">
    <location>
        <position position="172"/>
    </location>
    <ligand>
        <name>Mg(2+)</name>
        <dbReference type="ChEBI" id="CHEBI:18420"/>
    </ligand>
</feature>
<dbReference type="InterPro" id="IPR027417">
    <property type="entry name" value="P-loop_NTPase"/>
</dbReference>
<comment type="similarity">
    <text evidence="1 7">Belongs to the TRAFAC class OBG-HflX-like GTPase superfamily. OBG GTPase family.</text>
</comment>
<accession>A0A1G2H7I2</accession>
<dbReference type="CDD" id="cd01898">
    <property type="entry name" value="Obg"/>
    <property type="match status" value="1"/>
</dbReference>
<dbReference type="EC" id="3.6.5.-" evidence="7"/>
<feature type="binding site" evidence="7">
    <location>
        <begin position="274"/>
        <end position="277"/>
    </location>
    <ligand>
        <name>GTP</name>
        <dbReference type="ChEBI" id="CHEBI:37565"/>
    </ligand>
</feature>
<dbReference type="STRING" id="1802158.A2827_01915"/>
<dbReference type="SUPFAM" id="SSF52540">
    <property type="entry name" value="P-loop containing nucleoside triphosphate hydrolases"/>
    <property type="match status" value="1"/>
</dbReference>
<dbReference type="PANTHER" id="PTHR11702">
    <property type="entry name" value="DEVELOPMENTALLY REGULATED GTP-BINDING PROTEIN-RELATED"/>
    <property type="match status" value="1"/>
</dbReference>
<dbReference type="FunFam" id="2.70.210.12:FF:000001">
    <property type="entry name" value="GTPase Obg"/>
    <property type="match status" value="1"/>
</dbReference>
<dbReference type="InterPro" id="IPR006169">
    <property type="entry name" value="GTP1_OBG_dom"/>
</dbReference>
<dbReference type="GO" id="GO:0003924">
    <property type="term" value="F:GTPase activity"/>
    <property type="evidence" value="ECO:0007669"/>
    <property type="project" value="UniProtKB-UniRule"/>
</dbReference>
<dbReference type="InterPro" id="IPR014100">
    <property type="entry name" value="GTP-bd_Obg/CgtA"/>
</dbReference>
<dbReference type="GO" id="GO:0005737">
    <property type="term" value="C:cytoplasm"/>
    <property type="evidence" value="ECO:0007669"/>
    <property type="project" value="UniProtKB-SubCell"/>
</dbReference>
<keyword evidence="7" id="KW-0479">Metal-binding</keyword>
<dbReference type="PIRSF" id="PIRSF002401">
    <property type="entry name" value="GTP_bd_Obg/CgtA"/>
    <property type="match status" value="1"/>
</dbReference>
<dbReference type="GO" id="GO:0042254">
    <property type="term" value="P:ribosome biogenesis"/>
    <property type="evidence" value="ECO:0007669"/>
    <property type="project" value="UniProtKB-UniRule"/>
</dbReference>
<dbReference type="HAMAP" id="MF_01454">
    <property type="entry name" value="GTPase_Obg"/>
    <property type="match status" value="1"/>
</dbReference>
<dbReference type="GO" id="GO:0005525">
    <property type="term" value="F:GTP binding"/>
    <property type="evidence" value="ECO:0007669"/>
    <property type="project" value="UniProtKB-UniRule"/>
</dbReference>
<feature type="binding site" evidence="7">
    <location>
        <begin position="190"/>
        <end position="194"/>
    </location>
    <ligand>
        <name>GTP</name>
        <dbReference type="ChEBI" id="CHEBI:37565"/>
    </ligand>
</feature>
<protein>
    <recommendedName>
        <fullName evidence="7">GTPase Obg</fullName>
        <ecNumber evidence="7">3.6.5.-</ecNumber>
    </recommendedName>
    <alternativeName>
        <fullName evidence="7">GTP-binding protein Obg</fullName>
    </alternativeName>
</protein>
<dbReference type="InterPro" id="IPR045086">
    <property type="entry name" value="OBG_GTPase"/>
</dbReference>
<dbReference type="GO" id="GO:0000287">
    <property type="term" value="F:magnesium ion binding"/>
    <property type="evidence" value="ECO:0007669"/>
    <property type="project" value="InterPro"/>
</dbReference>
<evidence type="ECO:0000259" key="9">
    <source>
        <dbReference type="PROSITE" id="PS51883"/>
    </source>
</evidence>
<evidence type="ECO:0000256" key="5">
    <source>
        <dbReference type="ARBA" id="ARBA00022842"/>
    </source>
</evidence>
<proteinExistence type="inferred from homology"/>
<evidence type="ECO:0000256" key="6">
    <source>
        <dbReference type="ARBA" id="ARBA00023134"/>
    </source>
</evidence>
<dbReference type="Pfam" id="PF01926">
    <property type="entry name" value="MMR_HSR1"/>
    <property type="match status" value="1"/>
</dbReference>
<dbReference type="NCBIfam" id="TIGR02729">
    <property type="entry name" value="Obg_CgtA"/>
    <property type="match status" value="1"/>
</dbReference>
<organism evidence="10 11">
    <name type="scientific">Candidatus Spechtbacteria bacterium RIFCSPHIGHO2_01_FULL_43_30</name>
    <dbReference type="NCBI Taxonomy" id="1802158"/>
    <lineage>
        <taxon>Bacteria</taxon>
        <taxon>Candidatus Spechtiibacteriota</taxon>
    </lineage>
</organism>
<dbReference type="Gene3D" id="2.70.210.12">
    <property type="entry name" value="GTP1/OBG domain"/>
    <property type="match status" value="1"/>
</dbReference>
<dbReference type="PROSITE" id="PS51710">
    <property type="entry name" value="G_OBG"/>
    <property type="match status" value="1"/>
</dbReference>
<keyword evidence="4 7" id="KW-0378">Hydrolase</keyword>
<keyword evidence="3 7" id="KW-0547">Nucleotide-binding</keyword>
<comment type="cofactor">
    <cofactor evidence="7">
        <name>Mg(2+)</name>
        <dbReference type="ChEBI" id="CHEBI:18420"/>
    </cofactor>
</comment>
<comment type="subunit">
    <text evidence="7">Monomer.</text>
</comment>
<dbReference type="PANTHER" id="PTHR11702:SF31">
    <property type="entry name" value="MITOCHONDRIAL RIBOSOME-ASSOCIATED GTPASE 2"/>
    <property type="match status" value="1"/>
</dbReference>
<dbReference type="EMBL" id="MHOD01000007">
    <property type="protein sequence ID" value="OGZ58445.1"/>
    <property type="molecule type" value="Genomic_DNA"/>
</dbReference>
<gene>
    <name evidence="7" type="primary">obg</name>
    <name evidence="10" type="ORF">A2827_01915</name>
</gene>
<dbReference type="AlphaFoldDB" id="A0A1G2H7I2"/>
<dbReference type="PROSITE" id="PS51883">
    <property type="entry name" value="OBG"/>
    <property type="match status" value="1"/>
</dbReference>
<comment type="subcellular location">
    <subcellularLocation>
        <location evidence="7">Cytoplasm</location>
    </subcellularLocation>
</comment>
<evidence type="ECO:0000256" key="3">
    <source>
        <dbReference type="ARBA" id="ARBA00022741"/>
    </source>
</evidence>
<dbReference type="Gene3D" id="3.40.50.300">
    <property type="entry name" value="P-loop containing nucleotide triphosphate hydrolases"/>
    <property type="match status" value="1"/>
</dbReference>
<dbReference type="SUPFAM" id="SSF82051">
    <property type="entry name" value="Obg GTP-binding protein N-terminal domain"/>
    <property type="match status" value="1"/>
</dbReference>
<feature type="binding site" evidence="7">
    <location>
        <begin position="165"/>
        <end position="172"/>
    </location>
    <ligand>
        <name>GTP</name>
        <dbReference type="ChEBI" id="CHEBI:37565"/>
    </ligand>
</feature>
<evidence type="ECO:0000256" key="2">
    <source>
        <dbReference type="ARBA" id="ARBA00022490"/>
    </source>
</evidence>
<dbReference type="InterPro" id="IPR036726">
    <property type="entry name" value="GTP1_OBG_dom_sf"/>
</dbReference>
<dbReference type="PRINTS" id="PR00326">
    <property type="entry name" value="GTP1OBG"/>
</dbReference>
<comment type="caution">
    <text evidence="10">The sequence shown here is derived from an EMBL/GenBank/DDBJ whole genome shotgun (WGS) entry which is preliminary data.</text>
</comment>
<evidence type="ECO:0000313" key="10">
    <source>
        <dbReference type="EMBL" id="OGZ58445.1"/>
    </source>
</evidence>
<feature type="binding site" evidence="7">
    <location>
        <position position="192"/>
    </location>
    <ligand>
        <name>Mg(2+)</name>
        <dbReference type="ChEBI" id="CHEBI:18420"/>
    </ligand>
</feature>
<dbReference type="InterPro" id="IPR031167">
    <property type="entry name" value="G_OBG"/>
</dbReference>
<evidence type="ECO:0000256" key="7">
    <source>
        <dbReference type="HAMAP-Rule" id="MF_01454"/>
    </source>
</evidence>
<reference evidence="10 11" key="1">
    <citation type="journal article" date="2016" name="Nat. Commun.">
        <title>Thousands of microbial genomes shed light on interconnected biogeochemical processes in an aquifer system.</title>
        <authorList>
            <person name="Anantharaman K."/>
            <person name="Brown C.T."/>
            <person name="Hug L.A."/>
            <person name="Sharon I."/>
            <person name="Castelle C.J."/>
            <person name="Probst A.J."/>
            <person name="Thomas B.C."/>
            <person name="Singh A."/>
            <person name="Wilkins M.J."/>
            <person name="Karaoz U."/>
            <person name="Brodie E.L."/>
            <person name="Williams K.H."/>
            <person name="Hubbard S.S."/>
            <person name="Banfield J.F."/>
        </authorList>
    </citation>
    <scope>NUCLEOTIDE SEQUENCE [LARGE SCALE GENOMIC DNA]</scope>
</reference>